<dbReference type="Proteomes" id="UP001162992">
    <property type="component" value="Chromosome 6"/>
</dbReference>
<evidence type="ECO:0000313" key="1">
    <source>
        <dbReference type="EMBL" id="KAJ7552651.1"/>
    </source>
</evidence>
<reference evidence="2" key="1">
    <citation type="journal article" date="2024" name="Proc. Natl. Acad. Sci. U.S.A.">
        <title>Extraordinary preservation of gene collinearity over three hundred million years revealed in homosporous lycophytes.</title>
        <authorList>
            <person name="Li C."/>
            <person name="Wickell D."/>
            <person name="Kuo L.Y."/>
            <person name="Chen X."/>
            <person name="Nie B."/>
            <person name="Liao X."/>
            <person name="Peng D."/>
            <person name="Ji J."/>
            <person name="Jenkins J."/>
            <person name="Williams M."/>
            <person name="Shu S."/>
            <person name="Plott C."/>
            <person name="Barry K."/>
            <person name="Rajasekar S."/>
            <person name="Grimwood J."/>
            <person name="Han X."/>
            <person name="Sun S."/>
            <person name="Hou Z."/>
            <person name="He W."/>
            <person name="Dai G."/>
            <person name="Sun C."/>
            <person name="Schmutz J."/>
            <person name="Leebens-Mack J.H."/>
            <person name="Li F.W."/>
            <person name="Wang L."/>
        </authorList>
    </citation>
    <scope>NUCLEOTIDE SEQUENCE [LARGE SCALE GENOMIC DNA]</scope>
    <source>
        <strain evidence="2">cv. PW_Plant_1</strain>
    </source>
</reference>
<sequence>MDVEKQAEEKKAAKELEQWRIGFAAVDLHGRPLVDLSKTGGWRASLFIFGNEMAERMVYYGIAANFVTFLVYKFHHSFPDAVSMITNFMGTSCLTPLIGAVLADSYLGRYWTIAIFSIIYLIGLICLTISAAIPAMMPSDADCTQLELFLGVCQHASISQSAFLYFGLYVVALGSGGIRPCVAAFGADQFNEEDPIEKKNLAVFFNGFYFMISLGAILSLTGMVYIQNNVGWKWGLGALAIAMTVANITFFAGTPLYRHKLPSGSPLTRLAQVIVASVRKRKVKVPDDSSLLYEVYDKKSAIIGSRKLPHTRTLRFFDKAAVKTSSDIDESKPSPTDLSPWKLCTTTQVEELKALWRMLPIWAASIMPNTLFTQLLSFSVQQGLTMDRSMGKHFTIPAASVPVFAALFVVVLLPVYARLYVPLTRRLTGHPSGTTHLQRVGAGLLISGLSAVAAALVERRRRHLSYVEGVAFSPLGPVPMSAFWLVPQYALVGMAEVFAAIGQLEFFYEQAPDGMRSMGTSFFSTAAAAGSYFASLLLTIVKSATQTSEGQSTWLNDNINLGHIDYYYWLLALMSAVNLMIFVVVAHQYEYKQVEDFPPHDVNNKHSHKVSG</sequence>
<accession>A0ACC2DEL6</accession>
<protein>
    <submittedName>
        <fullName evidence="1">Uncharacterized protein</fullName>
    </submittedName>
</protein>
<keyword evidence="2" id="KW-1185">Reference proteome</keyword>
<gene>
    <name evidence="1" type="ORF">O6H91_06G063100</name>
</gene>
<name>A0ACC2DEL6_DIPCM</name>
<comment type="caution">
    <text evidence="1">The sequence shown here is derived from an EMBL/GenBank/DDBJ whole genome shotgun (WGS) entry which is preliminary data.</text>
</comment>
<organism evidence="1 2">
    <name type="scientific">Diphasiastrum complanatum</name>
    <name type="common">Issler's clubmoss</name>
    <name type="synonym">Lycopodium complanatum</name>
    <dbReference type="NCBI Taxonomy" id="34168"/>
    <lineage>
        <taxon>Eukaryota</taxon>
        <taxon>Viridiplantae</taxon>
        <taxon>Streptophyta</taxon>
        <taxon>Embryophyta</taxon>
        <taxon>Tracheophyta</taxon>
        <taxon>Lycopodiopsida</taxon>
        <taxon>Lycopodiales</taxon>
        <taxon>Lycopodiaceae</taxon>
        <taxon>Lycopodioideae</taxon>
        <taxon>Diphasiastrum</taxon>
    </lineage>
</organism>
<evidence type="ECO:0000313" key="2">
    <source>
        <dbReference type="Proteomes" id="UP001162992"/>
    </source>
</evidence>
<dbReference type="EMBL" id="CM055097">
    <property type="protein sequence ID" value="KAJ7552651.1"/>
    <property type="molecule type" value="Genomic_DNA"/>
</dbReference>
<proteinExistence type="predicted"/>